<comment type="caution">
    <text evidence="1">The sequence shown here is derived from an EMBL/GenBank/DDBJ whole genome shotgun (WGS) entry which is preliminary data.</text>
</comment>
<feature type="non-terminal residue" evidence="1">
    <location>
        <position position="1"/>
    </location>
</feature>
<organism evidence="1 2">
    <name type="scientific">Effrenium voratum</name>
    <dbReference type="NCBI Taxonomy" id="2562239"/>
    <lineage>
        <taxon>Eukaryota</taxon>
        <taxon>Sar</taxon>
        <taxon>Alveolata</taxon>
        <taxon>Dinophyceae</taxon>
        <taxon>Suessiales</taxon>
        <taxon>Symbiodiniaceae</taxon>
        <taxon>Effrenium</taxon>
    </lineage>
</organism>
<accession>A0AA36I8N6</accession>
<protein>
    <submittedName>
        <fullName evidence="1">Uncharacterized protein</fullName>
    </submittedName>
</protein>
<gene>
    <name evidence="1" type="ORF">EVOR1521_LOCUS10261</name>
</gene>
<evidence type="ECO:0000313" key="2">
    <source>
        <dbReference type="Proteomes" id="UP001178507"/>
    </source>
</evidence>
<dbReference type="AlphaFoldDB" id="A0AA36I8N6"/>
<keyword evidence="2" id="KW-1185">Reference proteome</keyword>
<evidence type="ECO:0000313" key="1">
    <source>
        <dbReference type="EMBL" id="CAJ1383034.1"/>
    </source>
</evidence>
<dbReference type="Proteomes" id="UP001178507">
    <property type="component" value="Unassembled WGS sequence"/>
</dbReference>
<dbReference type="EMBL" id="CAUJNA010000972">
    <property type="protein sequence ID" value="CAJ1383034.1"/>
    <property type="molecule type" value="Genomic_DNA"/>
</dbReference>
<proteinExistence type="predicted"/>
<reference evidence="1" key="1">
    <citation type="submission" date="2023-08" db="EMBL/GenBank/DDBJ databases">
        <authorList>
            <person name="Chen Y."/>
            <person name="Shah S."/>
            <person name="Dougan E. K."/>
            <person name="Thang M."/>
            <person name="Chan C."/>
        </authorList>
    </citation>
    <scope>NUCLEOTIDE SEQUENCE</scope>
</reference>
<name>A0AA36I8N6_9DINO</name>
<sequence length="272" mass="30339">WLTGFGQYAYTSPFAVSWNQNCPKCLVAFRHTGLATMPTACRPKRLGLALDFDLTQTPAPAYLNTKKNPSRNYRAEIKDYNNMLINQVRPTNDLDPRHWQGNGFAGHVQYVPFIGTSPLRAGEKLERDMQISQMPRENGKPLNVSQMTRSAGMLGFTRALEDQERIAHEAAIDVTRDIRGVANALHRAEDGHNHYRNQVELNQQRHDRITKVAQALPGMRAAGLASINPRMGTCGSLQNLTGLRGQGGNEHWRTSTPWALGGAWSLESLSHN</sequence>